<gene>
    <name evidence="1" type="ORF">SG0102_06700</name>
    <name evidence="2" type="ORF">SG0102_26640</name>
</gene>
<dbReference type="KEGG" id="ebm:SG0102_06700"/>
<organism evidence="2 3">
    <name type="scientific">Intestinibaculum porci</name>
    <dbReference type="NCBI Taxonomy" id="2487118"/>
    <lineage>
        <taxon>Bacteria</taxon>
        <taxon>Bacillati</taxon>
        <taxon>Bacillota</taxon>
        <taxon>Erysipelotrichia</taxon>
        <taxon>Erysipelotrichales</taxon>
        <taxon>Erysipelotrichaceae</taxon>
        <taxon>Intestinibaculum</taxon>
    </lineage>
</organism>
<dbReference type="AlphaFoldDB" id="A0A3G9J9L0"/>
<dbReference type="Proteomes" id="UP000268059">
    <property type="component" value="Chromosome"/>
</dbReference>
<reference evidence="2 3" key="1">
    <citation type="submission" date="2018-11" db="EMBL/GenBank/DDBJ databases">
        <title>Novel Erysipelotrichaceae bacterium isolated from small intestine of a swine.</title>
        <authorList>
            <person name="Kim J.S."/>
            <person name="Choe H."/>
            <person name="Lee Y.R."/>
            <person name="Kim K.M."/>
            <person name="Park D.S."/>
        </authorList>
    </citation>
    <scope>NUCLEOTIDE SEQUENCE [LARGE SCALE GENOMIC DNA]</scope>
    <source>
        <strain evidence="2 3">SG0102</strain>
    </source>
</reference>
<evidence type="ECO:0000313" key="2">
    <source>
        <dbReference type="EMBL" id="BBH27730.1"/>
    </source>
</evidence>
<proteinExistence type="predicted"/>
<dbReference type="EMBL" id="AP019309">
    <property type="protein sequence ID" value="BBH27730.1"/>
    <property type="molecule type" value="Genomic_DNA"/>
</dbReference>
<dbReference type="KEGG" id="ebm:SG0102_26640"/>
<dbReference type="InParanoid" id="A0A3G9J9L0"/>
<dbReference type="OrthoDB" id="2004363at2"/>
<dbReference type="RefSeq" id="WP_125118661.1">
    <property type="nucleotide sequence ID" value="NZ_AP019309.1"/>
</dbReference>
<evidence type="ECO:0000313" key="1">
    <source>
        <dbReference type="EMBL" id="BBH25736.1"/>
    </source>
</evidence>
<protein>
    <recommendedName>
        <fullName evidence="4">CopG family transcriptional regulator</fullName>
    </recommendedName>
</protein>
<evidence type="ECO:0008006" key="4">
    <source>
        <dbReference type="Google" id="ProtNLM"/>
    </source>
</evidence>
<keyword evidence="3" id="KW-1185">Reference proteome</keyword>
<evidence type="ECO:0000313" key="3">
    <source>
        <dbReference type="Proteomes" id="UP000268059"/>
    </source>
</evidence>
<dbReference type="EMBL" id="AP019309">
    <property type="protein sequence ID" value="BBH25736.1"/>
    <property type="molecule type" value="Genomic_DNA"/>
</dbReference>
<accession>A0A3G9J9L0</accession>
<sequence length="59" mass="6996">MSKSKNVQVNISIPKEWKDELENIARIYSVEEGKKVTFLELMRRGIQEKYQLGDPDEKR</sequence>
<name>A0A3G9J9L0_9FIRM</name>